<dbReference type="eggNOG" id="COG1917">
    <property type="taxonomic scope" value="Bacteria"/>
</dbReference>
<organism evidence="1 2">
    <name type="scientific">Salipiger mucosus DSM 16094</name>
    <dbReference type="NCBI Taxonomy" id="1123237"/>
    <lineage>
        <taxon>Bacteria</taxon>
        <taxon>Pseudomonadati</taxon>
        <taxon>Pseudomonadota</taxon>
        <taxon>Alphaproteobacteria</taxon>
        <taxon>Rhodobacterales</taxon>
        <taxon>Roseobacteraceae</taxon>
        <taxon>Salipiger</taxon>
    </lineage>
</organism>
<dbReference type="AlphaFoldDB" id="S9S4Q2"/>
<gene>
    <name evidence="1" type="ORF">Salmuc_01116</name>
</gene>
<dbReference type="RefSeq" id="WP_020040904.1">
    <property type="nucleotide sequence ID" value="NZ_KE557273.1"/>
</dbReference>
<dbReference type="EMBL" id="APVH01000010">
    <property type="protein sequence ID" value="EPX85160.1"/>
    <property type="molecule type" value="Genomic_DNA"/>
</dbReference>
<accession>S9S4Q2</accession>
<dbReference type="OrthoDB" id="7658483at2"/>
<protein>
    <submittedName>
        <fullName evidence="1">Uncharacterized protein</fullName>
    </submittedName>
</protein>
<evidence type="ECO:0000313" key="2">
    <source>
        <dbReference type="Proteomes" id="UP000015347"/>
    </source>
</evidence>
<dbReference type="HOGENOM" id="CLU_151246_0_0_5"/>
<proteinExistence type="predicted"/>
<comment type="caution">
    <text evidence="1">The sequence shown here is derived from an EMBL/GenBank/DDBJ whole genome shotgun (WGS) entry which is preliminary data.</text>
</comment>
<dbReference type="STRING" id="1123237.Salmuc_01116"/>
<evidence type="ECO:0000313" key="1">
    <source>
        <dbReference type="EMBL" id="EPX85160.1"/>
    </source>
</evidence>
<name>S9S4Q2_9RHOB</name>
<sequence>MRRNGWHTVWQGDTLVHARRWPARFDLAVEARLPAVARPERLARQVRQDVWRALRDLRGFAPCIEVAPQEEGVRLRAGGEAPARFDKATAETRIRAVLENGATRARWLRCAS</sequence>
<keyword evidence="2" id="KW-1185">Reference proteome</keyword>
<reference evidence="2" key="1">
    <citation type="journal article" date="2014" name="Stand. Genomic Sci.">
        <title>Genome sequence of the exopolysaccharide-producing Salipiger mucosus type strain (DSM 16094(T)), a moderately halophilic member of the Roseobacter clade.</title>
        <authorList>
            <person name="Riedel T."/>
            <person name="Spring S."/>
            <person name="Fiebig A."/>
            <person name="Petersen J."/>
            <person name="Kyrpides N.C."/>
            <person name="Goker M."/>
            <person name="Klenk H.P."/>
        </authorList>
    </citation>
    <scope>NUCLEOTIDE SEQUENCE [LARGE SCALE GENOMIC DNA]</scope>
    <source>
        <strain evidence="2">DSM 16094</strain>
    </source>
</reference>
<dbReference type="Proteomes" id="UP000015347">
    <property type="component" value="Unassembled WGS sequence"/>
</dbReference>